<reference evidence="2" key="1">
    <citation type="submission" date="2023-06" db="EMBL/GenBank/DDBJ databases">
        <title>Genome-scale phylogeny and comparative genomics of the fungal order Sordariales.</title>
        <authorList>
            <consortium name="Lawrence Berkeley National Laboratory"/>
            <person name="Hensen N."/>
            <person name="Bonometti L."/>
            <person name="Westerberg I."/>
            <person name="Brannstrom I.O."/>
            <person name="Guillou S."/>
            <person name="Cros-Aarteil S."/>
            <person name="Calhoun S."/>
            <person name="Haridas S."/>
            <person name="Kuo A."/>
            <person name="Mondo S."/>
            <person name="Pangilinan J."/>
            <person name="Riley R."/>
            <person name="Labutti K."/>
            <person name="Andreopoulos B."/>
            <person name="Lipzen A."/>
            <person name="Chen C."/>
            <person name="Yanf M."/>
            <person name="Daum C."/>
            <person name="Ng V."/>
            <person name="Clum A."/>
            <person name="Steindorff A."/>
            <person name="Ohm R."/>
            <person name="Martin F."/>
            <person name="Silar P."/>
            <person name="Natvig D."/>
            <person name="Lalanne C."/>
            <person name="Gautier V."/>
            <person name="Ament-Velasquez S.L."/>
            <person name="Kruys A."/>
            <person name="Hutchinson M.I."/>
            <person name="Powell A.J."/>
            <person name="Barry K."/>
            <person name="Miller A.N."/>
            <person name="Grigoriev I.V."/>
            <person name="Debuchy R."/>
            <person name="Gladieux P."/>
            <person name="Thoren M.H."/>
            <person name="Johannesson H."/>
        </authorList>
    </citation>
    <scope>NUCLEOTIDE SEQUENCE</scope>
    <source>
        <strain evidence="2">SMH4607-1</strain>
    </source>
</reference>
<feature type="domain" description="NmrA-like" evidence="1">
    <location>
        <begin position="2"/>
        <end position="308"/>
    </location>
</feature>
<dbReference type="InterPro" id="IPR008030">
    <property type="entry name" value="NmrA-like"/>
</dbReference>
<dbReference type="InterPro" id="IPR036291">
    <property type="entry name" value="NAD(P)-bd_dom_sf"/>
</dbReference>
<name>A0AA40AGF5_9PEZI</name>
<dbReference type="EMBL" id="JAUKUA010000004">
    <property type="protein sequence ID" value="KAK0715391.1"/>
    <property type="molecule type" value="Genomic_DNA"/>
</dbReference>
<dbReference type="SUPFAM" id="SSF51735">
    <property type="entry name" value="NAD(P)-binding Rossmann-fold domains"/>
    <property type="match status" value="1"/>
</dbReference>
<keyword evidence="3" id="KW-1185">Reference proteome</keyword>
<evidence type="ECO:0000259" key="1">
    <source>
        <dbReference type="Pfam" id="PF05368"/>
    </source>
</evidence>
<protein>
    <submittedName>
        <fullName evidence="2">NmrA-like family protein</fullName>
    </submittedName>
</protein>
<gene>
    <name evidence="2" type="ORF">B0H67DRAFT_580614</name>
</gene>
<evidence type="ECO:0000313" key="3">
    <source>
        <dbReference type="Proteomes" id="UP001172102"/>
    </source>
</evidence>
<dbReference type="PANTHER" id="PTHR43162:SF1">
    <property type="entry name" value="PRESTALK A DIFFERENTIATION PROTEIN A"/>
    <property type="match status" value="1"/>
</dbReference>
<evidence type="ECO:0000313" key="2">
    <source>
        <dbReference type="EMBL" id="KAK0715391.1"/>
    </source>
</evidence>
<sequence length="319" mass="33986">MSTVIVFGPTGHVGSHVALSAHYFGAAKVILAMRDPSKPIPGLTSANESSHPFQRVKADLSDPSSLTSAVSSTGATRAFIYHNQASTDHMRSALEALKAGGITFVAFLSTGGILPGMDLSSSLDPKESLIYWLHAQVELNIISVFGKENYVPVRPAFFASNASWWKAMVPTGKVKVFAPGVTVDWIAPSDIGRVSASILVHGPKEGYEEAVYLVGPQKVSLAEGVRKIVKAVTGKEAEIEDVDGEEQVGIYTAGGLPGPVAAHLVESFGKLEGLQAAGGDWLPVGEEFEAQVRNVEVYTGRKAQTLEDWIEEHKEEFAG</sequence>
<organism evidence="2 3">
    <name type="scientific">Lasiosphaeris hirsuta</name>
    <dbReference type="NCBI Taxonomy" id="260670"/>
    <lineage>
        <taxon>Eukaryota</taxon>
        <taxon>Fungi</taxon>
        <taxon>Dikarya</taxon>
        <taxon>Ascomycota</taxon>
        <taxon>Pezizomycotina</taxon>
        <taxon>Sordariomycetes</taxon>
        <taxon>Sordariomycetidae</taxon>
        <taxon>Sordariales</taxon>
        <taxon>Lasiosphaeriaceae</taxon>
        <taxon>Lasiosphaeris</taxon>
    </lineage>
</organism>
<comment type="caution">
    <text evidence="2">The sequence shown here is derived from an EMBL/GenBank/DDBJ whole genome shotgun (WGS) entry which is preliminary data.</text>
</comment>
<dbReference type="Pfam" id="PF05368">
    <property type="entry name" value="NmrA"/>
    <property type="match status" value="1"/>
</dbReference>
<accession>A0AA40AGF5</accession>
<dbReference type="InterPro" id="IPR051604">
    <property type="entry name" value="Ergot_Alk_Oxidoreductase"/>
</dbReference>
<dbReference type="Gene3D" id="3.40.50.720">
    <property type="entry name" value="NAD(P)-binding Rossmann-like Domain"/>
    <property type="match status" value="1"/>
</dbReference>
<dbReference type="PANTHER" id="PTHR43162">
    <property type="match status" value="1"/>
</dbReference>
<proteinExistence type="predicted"/>
<dbReference type="Proteomes" id="UP001172102">
    <property type="component" value="Unassembled WGS sequence"/>
</dbReference>
<dbReference type="AlphaFoldDB" id="A0AA40AGF5"/>